<evidence type="ECO:0000256" key="7">
    <source>
        <dbReference type="ARBA" id="ARBA00013023"/>
    </source>
</evidence>
<feature type="domain" description="Mur ligase central" evidence="25">
    <location>
        <begin position="63"/>
        <end position="275"/>
    </location>
</feature>
<name>A0A2S6H3I7_9GAMM</name>
<evidence type="ECO:0000256" key="1">
    <source>
        <dbReference type="ARBA" id="ARBA00001946"/>
    </source>
</evidence>
<dbReference type="GO" id="GO:0005524">
    <property type="term" value="F:ATP binding"/>
    <property type="evidence" value="ECO:0007669"/>
    <property type="project" value="UniProtKB-KW"/>
</dbReference>
<dbReference type="UniPathway" id="UPA00077">
    <property type="reaction ID" value="UER00157"/>
</dbReference>
<comment type="pathway">
    <text evidence="3">Cofactor biosynthesis; tetrahydrofolate biosynthesis; 7,8-dihydrofolate from 2-amino-4-hydroxy-6-hydroxymethyl-7,8-dihydropteridine diphosphate and 4-aminobenzoate: step 2/2.</text>
</comment>
<keyword evidence="15" id="KW-0289">Folate biosynthesis</keyword>
<dbReference type="GO" id="GO:0046872">
    <property type="term" value="F:metal ion binding"/>
    <property type="evidence" value="ECO:0007669"/>
    <property type="project" value="UniProtKB-KW"/>
</dbReference>
<dbReference type="EC" id="6.3.2.12" evidence="7"/>
<evidence type="ECO:0000256" key="13">
    <source>
        <dbReference type="ARBA" id="ARBA00022840"/>
    </source>
</evidence>
<evidence type="ECO:0000259" key="25">
    <source>
        <dbReference type="Pfam" id="PF08245"/>
    </source>
</evidence>
<keyword evidence="27" id="KW-1185">Reference proteome</keyword>
<dbReference type="InterPro" id="IPR013221">
    <property type="entry name" value="Mur_ligase_cen"/>
</dbReference>
<keyword evidence="11" id="KW-0479">Metal-binding</keyword>
<evidence type="ECO:0000313" key="27">
    <source>
        <dbReference type="Proteomes" id="UP000238071"/>
    </source>
</evidence>
<evidence type="ECO:0000256" key="21">
    <source>
        <dbReference type="ARBA" id="ARBA00049035"/>
    </source>
</evidence>
<dbReference type="SUPFAM" id="SSF53623">
    <property type="entry name" value="MurD-like peptide ligases, catalytic domain"/>
    <property type="match status" value="1"/>
</dbReference>
<evidence type="ECO:0000259" key="24">
    <source>
        <dbReference type="Pfam" id="PF02875"/>
    </source>
</evidence>
<comment type="function">
    <text evidence="2">Functions in two distinct reactions of the de novo folate biosynthetic pathway. Catalyzes the addition of a glutamate residue to dihydropteroate (7,8-dihydropteroate or H2Pte) to form dihydrofolate (7,8-dihydrofolate monoglutamate or H2Pte-Glu). Also catalyzes successive additions of L-glutamate to tetrahydrofolate or 10-formyltetrahydrofolate or 5,10-methylenetetrahydrofolate, leading to folylpolyglutamate derivatives.</text>
</comment>
<evidence type="ECO:0000256" key="23">
    <source>
        <dbReference type="PIRNR" id="PIRNR001563"/>
    </source>
</evidence>
<comment type="catalytic activity">
    <reaction evidence="22">
        <text>7,8-dihydropteroate + L-glutamate + ATP = 7,8-dihydrofolate + ADP + phosphate + H(+)</text>
        <dbReference type="Rhea" id="RHEA:23584"/>
        <dbReference type="ChEBI" id="CHEBI:15378"/>
        <dbReference type="ChEBI" id="CHEBI:17839"/>
        <dbReference type="ChEBI" id="CHEBI:29985"/>
        <dbReference type="ChEBI" id="CHEBI:30616"/>
        <dbReference type="ChEBI" id="CHEBI:43474"/>
        <dbReference type="ChEBI" id="CHEBI:57451"/>
        <dbReference type="ChEBI" id="CHEBI:456216"/>
        <dbReference type="EC" id="6.3.2.12"/>
    </reaction>
</comment>
<evidence type="ECO:0000256" key="14">
    <source>
        <dbReference type="ARBA" id="ARBA00022842"/>
    </source>
</evidence>
<dbReference type="InterPro" id="IPR004101">
    <property type="entry name" value="Mur_ligase_C"/>
</dbReference>
<dbReference type="SUPFAM" id="SSF53244">
    <property type="entry name" value="MurD-like peptide ligases, peptide-binding domain"/>
    <property type="match status" value="1"/>
</dbReference>
<keyword evidence="10 23" id="KW-0436">Ligase</keyword>
<dbReference type="InterPro" id="IPR036615">
    <property type="entry name" value="Mur_ligase_C_dom_sf"/>
</dbReference>
<comment type="catalytic activity">
    <reaction evidence="21">
        <text>(6R)-5,10-methylenetetrahydrofolyl-(gamma-L-Glu)(n) + L-glutamate + ATP = (6R)-5,10-methylenetetrahydrofolyl-(gamma-L-Glu)(n+1) + ADP + phosphate + H(+)</text>
        <dbReference type="Rhea" id="RHEA:51912"/>
        <dbReference type="Rhea" id="RHEA-COMP:13257"/>
        <dbReference type="Rhea" id="RHEA-COMP:13258"/>
        <dbReference type="ChEBI" id="CHEBI:15378"/>
        <dbReference type="ChEBI" id="CHEBI:29985"/>
        <dbReference type="ChEBI" id="CHEBI:30616"/>
        <dbReference type="ChEBI" id="CHEBI:43474"/>
        <dbReference type="ChEBI" id="CHEBI:136572"/>
        <dbReference type="ChEBI" id="CHEBI:456216"/>
        <dbReference type="EC" id="6.3.2.17"/>
    </reaction>
</comment>
<dbReference type="InterPro" id="IPR036565">
    <property type="entry name" value="Mur-like_cat_sf"/>
</dbReference>
<dbReference type="PANTHER" id="PTHR11136:SF0">
    <property type="entry name" value="DIHYDROFOLATE SYNTHETASE-RELATED"/>
    <property type="match status" value="1"/>
</dbReference>
<dbReference type="GO" id="GO:0004326">
    <property type="term" value="F:tetrahydrofolylpolyglutamate synthase activity"/>
    <property type="evidence" value="ECO:0007669"/>
    <property type="project" value="UniProtKB-EC"/>
</dbReference>
<evidence type="ECO:0000313" key="26">
    <source>
        <dbReference type="EMBL" id="PPK72045.1"/>
    </source>
</evidence>
<dbReference type="Gene3D" id="3.40.1190.10">
    <property type="entry name" value="Mur-like, catalytic domain"/>
    <property type="match status" value="1"/>
</dbReference>
<dbReference type="GO" id="GO:0046654">
    <property type="term" value="P:tetrahydrofolate biosynthetic process"/>
    <property type="evidence" value="ECO:0007669"/>
    <property type="project" value="UniProtKB-UniPathway"/>
</dbReference>
<dbReference type="GO" id="GO:0046656">
    <property type="term" value="P:folic acid biosynthetic process"/>
    <property type="evidence" value="ECO:0007669"/>
    <property type="project" value="UniProtKB-KW"/>
</dbReference>
<evidence type="ECO:0000256" key="11">
    <source>
        <dbReference type="ARBA" id="ARBA00022723"/>
    </source>
</evidence>
<organism evidence="26 27">
    <name type="scientific">Methylobacter tundripaludum</name>
    <dbReference type="NCBI Taxonomy" id="173365"/>
    <lineage>
        <taxon>Bacteria</taxon>
        <taxon>Pseudomonadati</taxon>
        <taxon>Pseudomonadota</taxon>
        <taxon>Gammaproteobacteria</taxon>
        <taxon>Methylococcales</taxon>
        <taxon>Methylococcaceae</taxon>
        <taxon>Methylobacter</taxon>
    </lineage>
</organism>
<proteinExistence type="inferred from homology"/>
<dbReference type="FunFam" id="3.40.1190.10:FF:000004">
    <property type="entry name" value="Dihydrofolate synthase/folylpolyglutamate synthase"/>
    <property type="match status" value="1"/>
</dbReference>
<evidence type="ECO:0000256" key="19">
    <source>
        <dbReference type="ARBA" id="ARBA00047493"/>
    </source>
</evidence>
<dbReference type="EC" id="6.3.2.17" evidence="8"/>
<evidence type="ECO:0000256" key="22">
    <source>
        <dbReference type="ARBA" id="ARBA00049161"/>
    </source>
</evidence>
<dbReference type="GO" id="GO:0005737">
    <property type="term" value="C:cytoplasm"/>
    <property type="evidence" value="ECO:0007669"/>
    <property type="project" value="TreeGrafter"/>
</dbReference>
<keyword evidence="13 23" id="KW-0067">ATP-binding</keyword>
<feature type="domain" description="Mur ligase C-terminal" evidence="24">
    <location>
        <begin position="303"/>
        <end position="425"/>
    </location>
</feature>
<comment type="pathway">
    <text evidence="4">Cofactor biosynthesis; tetrahydrofolylpolyglutamate biosynthesis.</text>
</comment>
<evidence type="ECO:0000256" key="12">
    <source>
        <dbReference type="ARBA" id="ARBA00022741"/>
    </source>
</evidence>
<comment type="caution">
    <text evidence="26">The sequence shown here is derived from an EMBL/GenBank/DDBJ whole genome shotgun (WGS) entry which is preliminary data.</text>
</comment>
<evidence type="ECO:0000256" key="18">
    <source>
        <dbReference type="ARBA" id="ARBA00032510"/>
    </source>
</evidence>
<keyword evidence="14" id="KW-0460">Magnesium</keyword>
<evidence type="ECO:0000256" key="17">
    <source>
        <dbReference type="ARBA" id="ARBA00030592"/>
    </source>
</evidence>
<evidence type="ECO:0000256" key="6">
    <source>
        <dbReference type="ARBA" id="ARBA00011245"/>
    </source>
</evidence>
<gene>
    <name evidence="26" type="ORF">B0F88_105157</name>
</gene>
<evidence type="ECO:0000256" key="4">
    <source>
        <dbReference type="ARBA" id="ARBA00005150"/>
    </source>
</evidence>
<comment type="cofactor">
    <cofactor evidence="1">
        <name>Mg(2+)</name>
        <dbReference type="ChEBI" id="CHEBI:18420"/>
    </cofactor>
</comment>
<dbReference type="AlphaFoldDB" id="A0A2S6H3I7"/>
<dbReference type="Gene3D" id="3.90.190.20">
    <property type="entry name" value="Mur ligase, C-terminal domain"/>
    <property type="match status" value="1"/>
</dbReference>
<dbReference type="Pfam" id="PF08245">
    <property type="entry name" value="Mur_ligase_M"/>
    <property type="match status" value="1"/>
</dbReference>
<dbReference type="EMBL" id="PTIY01000005">
    <property type="protein sequence ID" value="PPK72045.1"/>
    <property type="molecule type" value="Genomic_DNA"/>
</dbReference>
<comment type="catalytic activity">
    <reaction evidence="20">
        <text>10-formyltetrahydrofolyl-(gamma-L-Glu)(n) + L-glutamate + ATP = 10-formyltetrahydrofolyl-(gamma-L-Glu)(n+1) + ADP + phosphate + H(+)</text>
        <dbReference type="Rhea" id="RHEA:51904"/>
        <dbReference type="Rhea" id="RHEA-COMP:13088"/>
        <dbReference type="Rhea" id="RHEA-COMP:14300"/>
        <dbReference type="ChEBI" id="CHEBI:15378"/>
        <dbReference type="ChEBI" id="CHEBI:29985"/>
        <dbReference type="ChEBI" id="CHEBI:30616"/>
        <dbReference type="ChEBI" id="CHEBI:43474"/>
        <dbReference type="ChEBI" id="CHEBI:134413"/>
        <dbReference type="ChEBI" id="CHEBI:456216"/>
        <dbReference type="EC" id="6.3.2.17"/>
    </reaction>
</comment>
<evidence type="ECO:0000256" key="8">
    <source>
        <dbReference type="ARBA" id="ARBA00013025"/>
    </source>
</evidence>
<dbReference type="NCBIfam" id="TIGR01499">
    <property type="entry name" value="folC"/>
    <property type="match status" value="1"/>
</dbReference>
<accession>A0A2S6H3I7</accession>
<comment type="subunit">
    <text evidence="6">Monomer.</text>
</comment>
<keyword evidence="12 23" id="KW-0547">Nucleotide-binding</keyword>
<dbReference type="NCBIfam" id="NF008101">
    <property type="entry name" value="PRK10846.1"/>
    <property type="match status" value="1"/>
</dbReference>
<evidence type="ECO:0000256" key="3">
    <source>
        <dbReference type="ARBA" id="ARBA00004799"/>
    </source>
</evidence>
<dbReference type="PIRSF" id="PIRSF001563">
    <property type="entry name" value="Folylpolyglu_synth"/>
    <property type="match status" value="1"/>
</dbReference>
<comment type="catalytic activity">
    <reaction evidence="19">
        <text>(6S)-5,6,7,8-tetrahydrofolyl-(gamma-L-Glu)(n) + L-glutamate + ATP = (6S)-5,6,7,8-tetrahydrofolyl-(gamma-L-Glu)(n+1) + ADP + phosphate + H(+)</text>
        <dbReference type="Rhea" id="RHEA:10580"/>
        <dbReference type="Rhea" id="RHEA-COMP:14738"/>
        <dbReference type="Rhea" id="RHEA-COMP:14740"/>
        <dbReference type="ChEBI" id="CHEBI:15378"/>
        <dbReference type="ChEBI" id="CHEBI:29985"/>
        <dbReference type="ChEBI" id="CHEBI:30616"/>
        <dbReference type="ChEBI" id="CHEBI:43474"/>
        <dbReference type="ChEBI" id="CHEBI:141005"/>
        <dbReference type="ChEBI" id="CHEBI:456216"/>
        <dbReference type="EC" id="6.3.2.17"/>
    </reaction>
</comment>
<evidence type="ECO:0000256" key="9">
    <source>
        <dbReference type="ARBA" id="ARBA00019357"/>
    </source>
</evidence>
<dbReference type="Proteomes" id="UP000238071">
    <property type="component" value="Unassembled WGS sequence"/>
</dbReference>
<dbReference type="PANTHER" id="PTHR11136">
    <property type="entry name" value="FOLYLPOLYGLUTAMATE SYNTHASE-RELATED"/>
    <property type="match status" value="1"/>
</dbReference>
<evidence type="ECO:0000256" key="2">
    <source>
        <dbReference type="ARBA" id="ARBA00002714"/>
    </source>
</evidence>
<sequence length="438" mass="48301">MPAISRIRKTDKYRLMIHFDSLQGWLKWQESLHPLVIDLGLERAAQVFHALNPDYVKPPTLTVAGTNGKGSSVAYLEAIYTAQGYRVGAYTSPHILKYNERIKIGGKPVSDDRICEAFARIESVRGDTSLSYFEFGTLAALDIFHRAGVDVQLLEVGLGGRLDAVNIVDPDVALVTSICIDHVEWLGGTREAIGREKAGIFRAETPAVTGDPSPPESLIQSAIEQHALLYCIGKDFTYKKQTTGWDWFSADRQMLQLPDPGLKGEHQYRNASAVVFALTKMAGVLPVTETSIRQGLANVHLAGRFQLIDGEIPVLLDVGHNPQAVRTLADYVTAVFPGRRIHAVFSMMKDKDIAGVLEIMNPVVYDWFFAPLANPRAATESVMREVFSQSSVSRVSFGFADFTEAFAAAKNQSNEGDLLLVFGSFFLVSECLVEFENK</sequence>
<evidence type="ECO:0000256" key="15">
    <source>
        <dbReference type="ARBA" id="ARBA00022909"/>
    </source>
</evidence>
<reference evidence="26 27" key="1">
    <citation type="submission" date="2018-02" db="EMBL/GenBank/DDBJ databases">
        <title>Subsurface microbial communities from deep shales in Ohio and West Virginia, USA.</title>
        <authorList>
            <person name="Wrighton K."/>
        </authorList>
    </citation>
    <scope>NUCLEOTIDE SEQUENCE [LARGE SCALE GENOMIC DNA]</scope>
    <source>
        <strain evidence="26 27">OWC-G53F</strain>
    </source>
</reference>
<protein>
    <recommendedName>
        <fullName evidence="9">Dihydrofolate synthase/folylpolyglutamate synthase</fullName>
        <ecNumber evidence="7">6.3.2.12</ecNumber>
        <ecNumber evidence="8">6.3.2.17</ecNumber>
    </recommendedName>
    <alternativeName>
        <fullName evidence="18">Folylpoly-gamma-glutamate synthetase-dihydrofolate synthetase</fullName>
    </alternativeName>
    <alternativeName>
        <fullName evidence="16">Folylpolyglutamate synthetase</fullName>
    </alternativeName>
    <alternativeName>
        <fullName evidence="17">Tetrahydrofolylpolyglutamate synthase</fullName>
    </alternativeName>
</protein>
<evidence type="ECO:0000256" key="16">
    <source>
        <dbReference type="ARBA" id="ARBA00030048"/>
    </source>
</evidence>
<evidence type="ECO:0000256" key="20">
    <source>
        <dbReference type="ARBA" id="ARBA00047808"/>
    </source>
</evidence>
<dbReference type="InterPro" id="IPR001645">
    <property type="entry name" value="Folylpolyglutamate_synth"/>
</dbReference>
<evidence type="ECO:0000256" key="5">
    <source>
        <dbReference type="ARBA" id="ARBA00008276"/>
    </source>
</evidence>
<evidence type="ECO:0000256" key="10">
    <source>
        <dbReference type="ARBA" id="ARBA00022598"/>
    </source>
</evidence>
<dbReference type="Pfam" id="PF02875">
    <property type="entry name" value="Mur_ligase_C"/>
    <property type="match status" value="1"/>
</dbReference>
<dbReference type="GO" id="GO:0008841">
    <property type="term" value="F:dihydrofolate synthase activity"/>
    <property type="evidence" value="ECO:0007669"/>
    <property type="project" value="UniProtKB-EC"/>
</dbReference>
<comment type="similarity">
    <text evidence="5 23">Belongs to the folylpolyglutamate synthase family.</text>
</comment>